<protein>
    <submittedName>
        <fullName evidence="2">Putative spore germination protein GerPA</fullName>
    </submittedName>
</protein>
<sequence>MPSIVGVINIVSVDHSSIINFADAVTLAPKSTSQTFAGAGSFNTADNMKFSSGPSETNTNEIHFSDGNIAGIV</sequence>
<dbReference type="AlphaFoldDB" id="A0A511VAW5"/>
<dbReference type="Proteomes" id="UP000321157">
    <property type="component" value="Unassembled WGS sequence"/>
</dbReference>
<name>A0A511VAW5_9BACL</name>
<dbReference type="InterPro" id="IPR019618">
    <property type="entry name" value="Spore_germination_GerPA"/>
</dbReference>
<dbReference type="RefSeq" id="WP_146810993.1">
    <property type="nucleotide sequence ID" value="NZ_BJXX01000133.1"/>
</dbReference>
<evidence type="ECO:0000313" key="3">
    <source>
        <dbReference type="Proteomes" id="UP000321157"/>
    </source>
</evidence>
<dbReference type="PANTHER" id="PTHR37808:SF1">
    <property type="entry name" value="SPORE GERMINATION PROTEIN-LIKE PROTEIN YDZR"/>
    <property type="match status" value="1"/>
</dbReference>
<dbReference type="OrthoDB" id="2691926at2"/>
<reference evidence="2 3" key="1">
    <citation type="submission" date="2019-07" db="EMBL/GenBank/DDBJ databases">
        <title>Whole genome shotgun sequence of Aneurinibacillus danicus NBRC 102444.</title>
        <authorList>
            <person name="Hosoyama A."/>
            <person name="Uohara A."/>
            <person name="Ohji S."/>
            <person name="Ichikawa N."/>
        </authorList>
    </citation>
    <scope>NUCLEOTIDE SEQUENCE [LARGE SCALE GENOMIC DNA]</scope>
    <source>
        <strain evidence="2 3">NBRC 102444</strain>
    </source>
</reference>
<organism evidence="2 3">
    <name type="scientific">Aneurinibacillus danicus</name>
    <dbReference type="NCBI Taxonomy" id="267746"/>
    <lineage>
        <taxon>Bacteria</taxon>
        <taxon>Bacillati</taxon>
        <taxon>Bacillota</taxon>
        <taxon>Bacilli</taxon>
        <taxon>Bacillales</taxon>
        <taxon>Paenibacillaceae</taxon>
        <taxon>Aneurinibacillus group</taxon>
        <taxon>Aneurinibacillus</taxon>
    </lineage>
</organism>
<evidence type="ECO:0000256" key="1">
    <source>
        <dbReference type="ARBA" id="ARBA00008103"/>
    </source>
</evidence>
<comment type="similarity">
    <text evidence="1">Belongs to the GerPA/GerPF family.</text>
</comment>
<dbReference type="EMBL" id="BJXX01000133">
    <property type="protein sequence ID" value="GEN35461.1"/>
    <property type="molecule type" value="Genomic_DNA"/>
</dbReference>
<dbReference type="Pfam" id="PF10676">
    <property type="entry name" value="gerPA"/>
    <property type="match status" value="1"/>
</dbReference>
<keyword evidence="3" id="KW-1185">Reference proteome</keyword>
<dbReference type="PANTHER" id="PTHR37808">
    <property type="entry name" value="SPORE GERMINATION PROTEIN-LIKE PROTEIN YDZR-RELATED"/>
    <property type="match status" value="1"/>
</dbReference>
<proteinExistence type="inferred from homology"/>
<accession>A0A511VAW5</accession>
<gene>
    <name evidence="2" type="primary">gerPA_1</name>
    <name evidence="2" type="ORF">ADA01nite_29210</name>
</gene>
<evidence type="ECO:0000313" key="2">
    <source>
        <dbReference type="EMBL" id="GEN35461.1"/>
    </source>
</evidence>
<comment type="caution">
    <text evidence="2">The sequence shown here is derived from an EMBL/GenBank/DDBJ whole genome shotgun (WGS) entry which is preliminary data.</text>
</comment>